<evidence type="ECO:0000256" key="2">
    <source>
        <dbReference type="SAM" id="MobiDB-lite"/>
    </source>
</evidence>
<dbReference type="Proteomes" id="UP000076858">
    <property type="component" value="Unassembled WGS sequence"/>
</dbReference>
<feature type="compositionally biased region" description="Polar residues" evidence="2">
    <location>
        <begin position="54"/>
        <end position="74"/>
    </location>
</feature>
<gene>
    <name evidence="3" type="ORF">APZ42_031401</name>
</gene>
<comment type="caution">
    <text evidence="3">The sequence shown here is derived from an EMBL/GenBank/DDBJ whole genome shotgun (WGS) entry which is preliminary data.</text>
</comment>
<sequence>MVCIPCIVIPVFLYIWHRFLQPMVIKFWRLWGSKEDKQIIGNVNSNELEKKTSCPFSSTTKSPQLTNNPDATNTEIEKKTS</sequence>
<dbReference type="PANTHER" id="PTHR13456">
    <property type="entry name" value="UPF0729 PROTEIN C18ORF32"/>
    <property type="match status" value="1"/>
</dbReference>
<keyword evidence="4" id="KW-1185">Reference proteome</keyword>
<organism evidence="3 4">
    <name type="scientific">Daphnia magna</name>
    <dbReference type="NCBI Taxonomy" id="35525"/>
    <lineage>
        <taxon>Eukaryota</taxon>
        <taxon>Metazoa</taxon>
        <taxon>Ecdysozoa</taxon>
        <taxon>Arthropoda</taxon>
        <taxon>Crustacea</taxon>
        <taxon>Branchiopoda</taxon>
        <taxon>Diplostraca</taxon>
        <taxon>Cladocera</taxon>
        <taxon>Anomopoda</taxon>
        <taxon>Daphniidae</taxon>
        <taxon>Daphnia</taxon>
    </lineage>
</organism>
<dbReference type="AlphaFoldDB" id="A0A164MV14"/>
<name>A0A164MV14_9CRUS</name>
<comment type="similarity">
    <text evidence="1">Belongs to the UPF0729 family.</text>
</comment>
<proteinExistence type="inferred from homology"/>
<feature type="region of interest" description="Disordered" evidence="2">
    <location>
        <begin position="50"/>
        <end position="81"/>
    </location>
</feature>
<dbReference type="EMBL" id="LRGB01002937">
    <property type="protein sequence ID" value="KZS05389.1"/>
    <property type="molecule type" value="Genomic_DNA"/>
</dbReference>
<evidence type="ECO:0000313" key="3">
    <source>
        <dbReference type="EMBL" id="KZS05389.1"/>
    </source>
</evidence>
<reference evidence="3 4" key="1">
    <citation type="submission" date="2016-03" db="EMBL/GenBank/DDBJ databases">
        <title>EvidentialGene: Evidence-directed Construction of Genes on Genomes.</title>
        <authorList>
            <person name="Gilbert D.G."/>
            <person name="Choi J.-H."/>
            <person name="Mockaitis K."/>
            <person name="Colbourne J."/>
            <person name="Pfrender M."/>
        </authorList>
    </citation>
    <scope>NUCLEOTIDE SEQUENCE [LARGE SCALE GENOMIC DNA]</scope>
    <source>
        <strain evidence="3 4">Xinb3</strain>
        <tissue evidence="3">Complete organism</tissue>
    </source>
</reference>
<protein>
    <submittedName>
        <fullName evidence="3">Uncharacterized protein</fullName>
    </submittedName>
</protein>
<evidence type="ECO:0000313" key="4">
    <source>
        <dbReference type="Proteomes" id="UP000076858"/>
    </source>
</evidence>
<dbReference type="Pfam" id="PF14975">
    <property type="entry name" value="DUF4512"/>
    <property type="match status" value="1"/>
</dbReference>
<accession>A0A164MV14</accession>
<dbReference type="PANTHER" id="PTHR13456:SF0">
    <property type="entry name" value="UPF0729 PROTEIN C18ORF32"/>
    <property type="match status" value="1"/>
</dbReference>
<evidence type="ECO:0000256" key="1">
    <source>
        <dbReference type="ARBA" id="ARBA00007959"/>
    </source>
</evidence>
<dbReference type="InterPro" id="IPR026776">
    <property type="entry name" value="UPF0729_C18orf32-like"/>
</dbReference>